<protein>
    <submittedName>
        <fullName evidence="1">Uncharacterized protein</fullName>
    </submittedName>
</protein>
<organism evidence="2">
    <name type="scientific">Camponotus floridanus</name>
    <name type="common">Florida carpenter ant</name>
    <dbReference type="NCBI Taxonomy" id="104421"/>
    <lineage>
        <taxon>Eukaryota</taxon>
        <taxon>Metazoa</taxon>
        <taxon>Ecdysozoa</taxon>
        <taxon>Arthropoda</taxon>
        <taxon>Hexapoda</taxon>
        <taxon>Insecta</taxon>
        <taxon>Pterygota</taxon>
        <taxon>Neoptera</taxon>
        <taxon>Endopterygota</taxon>
        <taxon>Hymenoptera</taxon>
        <taxon>Apocrita</taxon>
        <taxon>Aculeata</taxon>
        <taxon>Formicoidea</taxon>
        <taxon>Formicidae</taxon>
        <taxon>Formicinae</taxon>
        <taxon>Camponotus</taxon>
    </lineage>
</organism>
<name>E2A5H5_CAMFO</name>
<proteinExistence type="predicted"/>
<sequence>GEYAAIYGKNVVITTLNRRTTLQFTELINNLRGICKIEFPDVGLSLNLPLELVDNFLASYAIIGMNKVRLFKYVQY</sequence>
<dbReference type="AlphaFoldDB" id="E2A5H5"/>
<feature type="non-terminal residue" evidence="1">
    <location>
        <position position="1"/>
    </location>
</feature>
<feature type="non-terminal residue" evidence="1">
    <location>
        <position position="76"/>
    </location>
</feature>
<evidence type="ECO:0000313" key="1">
    <source>
        <dbReference type="EMBL" id="EFN71314.1"/>
    </source>
</evidence>
<dbReference type="InParanoid" id="E2A5H5"/>
<gene>
    <name evidence="1" type="ORF">EAG_00059</name>
</gene>
<dbReference type="OrthoDB" id="1652964at2759"/>
<reference evidence="1 2" key="1">
    <citation type="journal article" date="2010" name="Science">
        <title>Genomic comparison of the ants Camponotus floridanus and Harpegnathos saltator.</title>
        <authorList>
            <person name="Bonasio R."/>
            <person name="Zhang G."/>
            <person name="Ye C."/>
            <person name="Mutti N.S."/>
            <person name="Fang X."/>
            <person name="Qin N."/>
            <person name="Donahue G."/>
            <person name="Yang P."/>
            <person name="Li Q."/>
            <person name="Li C."/>
            <person name="Zhang P."/>
            <person name="Huang Z."/>
            <person name="Berger S.L."/>
            <person name="Reinberg D."/>
            <person name="Wang J."/>
            <person name="Liebig J."/>
        </authorList>
    </citation>
    <scope>NUCLEOTIDE SEQUENCE [LARGE SCALE GENOMIC DNA]</scope>
    <source>
        <strain evidence="2">C129</strain>
    </source>
</reference>
<evidence type="ECO:0000313" key="2">
    <source>
        <dbReference type="Proteomes" id="UP000000311"/>
    </source>
</evidence>
<dbReference type="InterPro" id="IPR014721">
    <property type="entry name" value="Ribsml_uS5_D2-typ_fold_subgr"/>
</dbReference>
<keyword evidence="2" id="KW-1185">Reference proteome</keyword>
<dbReference type="EMBL" id="GL436959">
    <property type="protein sequence ID" value="EFN71314.1"/>
    <property type="molecule type" value="Genomic_DNA"/>
</dbReference>
<accession>E2A5H5</accession>
<dbReference type="Gene3D" id="3.30.230.10">
    <property type="match status" value="1"/>
</dbReference>
<dbReference type="Proteomes" id="UP000000311">
    <property type="component" value="Unassembled WGS sequence"/>
</dbReference>